<reference evidence="3" key="1">
    <citation type="submission" date="2017-03" db="EMBL/GenBank/DDBJ databases">
        <title>Phytopthora megakarya and P. palmivora, two closely related causual agents of cacao black pod achieved similar genome size and gene model numbers by different mechanisms.</title>
        <authorList>
            <person name="Ali S."/>
            <person name="Shao J."/>
            <person name="Larry D.J."/>
            <person name="Kronmiller B."/>
            <person name="Shen D."/>
            <person name="Strem M.D."/>
            <person name="Melnick R.L."/>
            <person name="Guiltinan M.J."/>
            <person name="Tyler B.M."/>
            <person name="Meinhardt L.W."/>
            <person name="Bailey B.A."/>
        </authorList>
    </citation>
    <scope>NUCLEOTIDE SEQUENCE [LARGE SCALE GENOMIC DNA]</scope>
    <source>
        <strain evidence="3">zdho120</strain>
    </source>
</reference>
<proteinExistence type="predicted"/>
<gene>
    <name evidence="2" type="ORF">PHMEG_00041294</name>
</gene>
<evidence type="ECO:0000313" key="3">
    <source>
        <dbReference type="Proteomes" id="UP000198211"/>
    </source>
</evidence>
<dbReference type="OrthoDB" id="10029846at2759"/>
<accession>A0A225UEK0</accession>
<dbReference type="EMBL" id="NBNE01022653">
    <property type="protein sequence ID" value="OWY90539.1"/>
    <property type="molecule type" value="Genomic_DNA"/>
</dbReference>
<dbReference type="Proteomes" id="UP000198211">
    <property type="component" value="Unassembled WGS sequence"/>
</dbReference>
<feature type="region of interest" description="Disordered" evidence="1">
    <location>
        <begin position="86"/>
        <end position="138"/>
    </location>
</feature>
<feature type="compositionally biased region" description="Basic residues" evidence="1">
    <location>
        <begin position="89"/>
        <end position="101"/>
    </location>
</feature>
<organism evidence="2 3">
    <name type="scientific">Phytophthora megakarya</name>
    <dbReference type="NCBI Taxonomy" id="4795"/>
    <lineage>
        <taxon>Eukaryota</taxon>
        <taxon>Sar</taxon>
        <taxon>Stramenopiles</taxon>
        <taxon>Oomycota</taxon>
        <taxon>Peronosporomycetes</taxon>
        <taxon>Peronosporales</taxon>
        <taxon>Peronosporaceae</taxon>
        <taxon>Phytophthora</taxon>
    </lineage>
</organism>
<evidence type="ECO:0000313" key="2">
    <source>
        <dbReference type="EMBL" id="OWY90539.1"/>
    </source>
</evidence>
<comment type="caution">
    <text evidence="2">The sequence shown here is derived from an EMBL/GenBank/DDBJ whole genome shotgun (WGS) entry which is preliminary data.</text>
</comment>
<protein>
    <submittedName>
        <fullName evidence="2">Uncharacterized protein</fullName>
    </submittedName>
</protein>
<evidence type="ECO:0000256" key="1">
    <source>
        <dbReference type="SAM" id="MobiDB-lite"/>
    </source>
</evidence>
<sequence>MEKGVFDILTVIDPKLVPWQGIRWVKRTIRCFENISEKLGSIGTISMPGMSMASTMILLPGQITLSNGPSTIRTISQDFVAKLTDVAQGRRKRGNKRNAKKNRSEQIDLPVPVHFTEADAVTDSESEKEMVGSDTSGW</sequence>
<name>A0A225UEK0_9STRA</name>
<keyword evidence="3" id="KW-1185">Reference proteome</keyword>
<dbReference type="AlphaFoldDB" id="A0A225UEK0"/>